<reference evidence="2 3" key="1">
    <citation type="submission" date="2023-10" db="EMBL/GenBank/DDBJ databases">
        <title>Chromosome-scale genome assembly provides insights into flower coloration mechanisms of Canna indica.</title>
        <authorList>
            <person name="Li C."/>
        </authorList>
    </citation>
    <scope>NUCLEOTIDE SEQUENCE [LARGE SCALE GENOMIC DNA]</scope>
    <source>
        <tissue evidence="2">Flower</tissue>
    </source>
</reference>
<sequence length="125" mass="13832">MRRAATSRTSDGSPEEALAAVRSNRSKERRNFPPVPSPPEEDSGGAPGALRGSDVLHALQRAVAKREARKLSGKKKRKRATADGIGDGAALDHSEQVRPIEIRSDWGQRIDELEKRIQELRSQYH</sequence>
<dbReference type="PANTHER" id="PTHR37728">
    <property type="entry name" value="BNAA04G26730D PROTEIN"/>
    <property type="match status" value="1"/>
</dbReference>
<dbReference type="Proteomes" id="UP001327560">
    <property type="component" value="Chromosome 1"/>
</dbReference>
<organism evidence="2 3">
    <name type="scientific">Canna indica</name>
    <name type="common">Indian-shot</name>
    <dbReference type="NCBI Taxonomy" id="4628"/>
    <lineage>
        <taxon>Eukaryota</taxon>
        <taxon>Viridiplantae</taxon>
        <taxon>Streptophyta</taxon>
        <taxon>Embryophyta</taxon>
        <taxon>Tracheophyta</taxon>
        <taxon>Spermatophyta</taxon>
        <taxon>Magnoliopsida</taxon>
        <taxon>Liliopsida</taxon>
        <taxon>Zingiberales</taxon>
        <taxon>Cannaceae</taxon>
        <taxon>Canna</taxon>
    </lineage>
</organism>
<dbReference type="PANTHER" id="PTHR37728:SF1">
    <property type="entry name" value="OS06G0132300 PROTEIN"/>
    <property type="match status" value="1"/>
</dbReference>
<gene>
    <name evidence="2" type="ORF">Cni_G03905</name>
</gene>
<name>A0AAQ3Q293_9LILI</name>
<keyword evidence="3" id="KW-1185">Reference proteome</keyword>
<feature type="compositionally biased region" description="Polar residues" evidence="1">
    <location>
        <begin position="1"/>
        <end position="12"/>
    </location>
</feature>
<evidence type="ECO:0000256" key="1">
    <source>
        <dbReference type="SAM" id="MobiDB-lite"/>
    </source>
</evidence>
<feature type="region of interest" description="Disordered" evidence="1">
    <location>
        <begin position="1"/>
        <end position="96"/>
    </location>
</feature>
<dbReference type="EMBL" id="CP136890">
    <property type="protein sequence ID" value="WOK95198.1"/>
    <property type="molecule type" value="Genomic_DNA"/>
</dbReference>
<evidence type="ECO:0000313" key="2">
    <source>
        <dbReference type="EMBL" id="WOK95198.1"/>
    </source>
</evidence>
<protein>
    <submittedName>
        <fullName evidence="2">Uncharacterized protein</fullName>
    </submittedName>
</protein>
<accession>A0AAQ3Q293</accession>
<evidence type="ECO:0000313" key="3">
    <source>
        <dbReference type="Proteomes" id="UP001327560"/>
    </source>
</evidence>
<proteinExistence type="predicted"/>
<dbReference type="AlphaFoldDB" id="A0AAQ3Q293"/>